<dbReference type="GO" id="GO:0005925">
    <property type="term" value="C:focal adhesion"/>
    <property type="evidence" value="ECO:0007669"/>
    <property type="project" value="TreeGrafter"/>
</dbReference>
<dbReference type="InterPro" id="IPR013625">
    <property type="entry name" value="PTB"/>
</dbReference>
<comment type="caution">
    <text evidence="2">The sequence shown here is derived from an EMBL/GenBank/DDBJ whole genome shotgun (WGS) entry which is preliminary data.</text>
</comment>
<gene>
    <name evidence="2" type="ORF">CEXT_89431</name>
</gene>
<dbReference type="EMBL" id="BPLR01019954">
    <property type="protein sequence ID" value="GIX73436.1"/>
    <property type="molecule type" value="Genomic_DNA"/>
</dbReference>
<sequence>KRNDSKNTDQHNMKNGTVSLLGDRCRIFGFVARKPTSQTDNQCHLFAEHDPDQPASAIVHFVTKVMMTETTQTSQMV</sequence>
<dbReference type="InterPro" id="IPR051484">
    <property type="entry name" value="Tensin_PTEN_phosphatase"/>
</dbReference>
<keyword evidence="3" id="KW-1185">Reference proteome</keyword>
<dbReference type="SUPFAM" id="SSF50729">
    <property type="entry name" value="PH domain-like"/>
    <property type="match status" value="1"/>
</dbReference>
<evidence type="ECO:0000313" key="3">
    <source>
        <dbReference type="Proteomes" id="UP001054945"/>
    </source>
</evidence>
<dbReference type="Proteomes" id="UP001054945">
    <property type="component" value="Unassembled WGS sequence"/>
</dbReference>
<dbReference type="InterPro" id="IPR011993">
    <property type="entry name" value="PH-like_dom_sf"/>
</dbReference>
<name>A0AAV4MPM8_CAEEX</name>
<feature type="non-terminal residue" evidence="2">
    <location>
        <position position="1"/>
    </location>
</feature>
<organism evidence="2 3">
    <name type="scientific">Caerostris extrusa</name>
    <name type="common">Bark spider</name>
    <name type="synonym">Caerostris bankana</name>
    <dbReference type="NCBI Taxonomy" id="172846"/>
    <lineage>
        <taxon>Eukaryota</taxon>
        <taxon>Metazoa</taxon>
        <taxon>Ecdysozoa</taxon>
        <taxon>Arthropoda</taxon>
        <taxon>Chelicerata</taxon>
        <taxon>Arachnida</taxon>
        <taxon>Araneae</taxon>
        <taxon>Araneomorphae</taxon>
        <taxon>Entelegynae</taxon>
        <taxon>Araneoidea</taxon>
        <taxon>Araneidae</taxon>
        <taxon>Caerostris</taxon>
    </lineage>
</organism>
<dbReference type="Pfam" id="PF08416">
    <property type="entry name" value="PTB"/>
    <property type="match status" value="1"/>
</dbReference>
<dbReference type="AlphaFoldDB" id="A0AAV4MPM8"/>
<protein>
    <recommendedName>
        <fullName evidence="1">PTB domain-containing protein</fullName>
    </recommendedName>
</protein>
<dbReference type="PANTHER" id="PTHR45734">
    <property type="entry name" value="TENSIN"/>
    <property type="match status" value="1"/>
</dbReference>
<accession>A0AAV4MPM8</accession>
<dbReference type="Gene3D" id="2.30.29.30">
    <property type="entry name" value="Pleckstrin-homology domain (PH domain)/Phosphotyrosine-binding domain (PTB)"/>
    <property type="match status" value="1"/>
</dbReference>
<evidence type="ECO:0000259" key="1">
    <source>
        <dbReference type="Pfam" id="PF08416"/>
    </source>
</evidence>
<evidence type="ECO:0000313" key="2">
    <source>
        <dbReference type="EMBL" id="GIX73436.1"/>
    </source>
</evidence>
<reference evidence="2 3" key="1">
    <citation type="submission" date="2021-06" db="EMBL/GenBank/DDBJ databases">
        <title>Caerostris extrusa draft genome.</title>
        <authorList>
            <person name="Kono N."/>
            <person name="Arakawa K."/>
        </authorList>
    </citation>
    <scope>NUCLEOTIDE SEQUENCE [LARGE SCALE GENOMIC DNA]</scope>
</reference>
<dbReference type="PANTHER" id="PTHR45734:SF10">
    <property type="entry name" value="BLISTERY, ISOFORM A"/>
    <property type="match status" value="1"/>
</dbReference>
<proteinExistence type="predicted"/>
<feature type="domain" description="PTB" evidence="1">
    <location>
        <begin position="26"/>
        <end position="70"/>
    </location>
</feature>